<dbReference type="PANTHER" id="PTHR11228:SF27">
    <property type="entry name" value="GLYCYL-RADICAL ENZYME ACTIVATING ENZYME MJ1227-RELATED"/>
    <property type="match status" value="1"/>
</dbReference>
<dbReference type="OrthoDB" id="9782387at2"/>
<dbReference type="AlphaFoldDB" id="A0A285NXI2"/>
<keyword evidence="8" id="KW-1185">Reference proteome</keyword>
<dbReference type="PROSITE" id="PS51918">
    <property type="entry name" value="RADICAL_SAM"/>
    <property type="match status" value="1"/>
</dbReference>
<dbReference type="GO" id="GO:0051536">
    <property type="term" value="F:iron-sulfur cluster binding"/>
    <property type="evidence" value="ECO:0007669"/>
    <property type="project" value="UniProtKB-KW"/>
</dbReference>
<dbReference type="SFLD" id="SFLDG01067">
    <property type="entry name" value="SPASM/twitch_domain_containing"/>
    <property type="match status" value="1"/>
</dbReference>
<keyword evidence="7" id="KW-0456">Lyase</keyword>
<dbReference type="InterPro" id="IPR013785">
    <property type="entry name" value="Aldolase_TIM"/>
</dbReference>
<reference evidence="8" key="1">
    <citation type="submission" date="2017-09" db="EMBL/GenBank/DDBJ databases">
        <authorList>
            <person name="Varghese N."/>
            <person name="Submissions S."/>
        </authorList>
    </citation>
    <scope>NUCLEOTIDE SEQUENCE [LARGE SCALE GENOMIC DNA]</scope>
    <source>
        <strain evidence="8">DSM 2913</strain>
    </source>
</reference>
<keyword evidence="5" id="KW-0411">Iron-sulfur</keyword>
<feature type="domain" description="Radical SAM core" evidence="6">
    <location>
        <begin position="12"/>
        <end position="224"/>
    </location>
</feature>
<dbReference type="RefSeq" id="WP_096601999.1">
    <property type="nucleotide sequence ID" value="NZ_OBEN01000004.1"/>
</dbReference>
<sequence length="228" mass="26082">MIGGFQKFTLIDYPEKLACIVFTQGCNFRCHYCYNPDLVLPDRFKNTLREEEVLSFLEKRVGLLEGVVITGGEPTINVGLKDFIKKVKDLSFLVKLDTNGSMPQVLEELIKEGLVDYIAMDIKAPPEKYADVVGAHVNLKDIDRSVRLIMSSGVDYEFRTTVIKDQLSVQDIVSIAKWIRSAKRYYLQKFLPGKTLDPTFAYKNTYSDEELRSILSLIKDNFFECAIR</sequence>
<dbReference type="InterPro" id="IPR006638">
    <property type="entry name" value="Elp3/MiaA/NifB-like_rSAM"/>
</dbReference>
<evidence type="ECO:0000259" key="6">
    <source>
        <dbReference type="PROSITE" id="PS51918"/>
    </source>
</evidence>
<dbReference type="InterPro" id="IPR012840">
    <property type="entry name" value="NrdG2"/>
</dbReference>
<dbReference type="SMART" id="SM00729">
    <property type="entry name" value="Elp3"/>
    <property type="match status" value="1"/>
</dbReference>
<dbReference type="InterPro" id="IPR058240">
    <property type="entry name" value="rSAM_sf"/>
</dbReference>
<dbReference type="SFLD" id="SFLDS00029">
    <property type="entry name" value="Radical_SAM"/>
    <property type="match status" value="1"/>
</dbReference>
<dbReference type="NCBIfam" id="TIGR02495">
    <property type="entry name" value="NrdG2"/>
    <property type="match status" value="1"/>
</dbReference>
<protein>
    <submittedName>
        <fullName evidence="7">Pyruvate formate lyase activating enzyme</fullName>
    </submittedName>
</protein>
<evidence type="ECO:0000313" key="8">
    <source>
        <dbReference type="Proteomes" id="UP000218627"/>
    </source>
</evidence>
<keyword evidence="2" id="KW-0949">S-adenosyl-L-methionine</keyword>
<dbReference type="Proteomes" id="UP000218627">
    <property type="component" value="Unassembled WGS sequence"/>
</dbReference>
<accession>A0A285NXI2</accession>
<proteinExistence type="predicted"/>
<name>A0A285NXI2_9AQUI</name>
<comment type="cofactor">
    <cofactor evidence="1">
        <name>[4Fe-4S] cluster</name>
        <dbReference type="ChEBI" id="CHEBI:49883"/>
    </cofactor>
</comment>
<dbReference type="Pfam" id="PF04055">
    <property type="entry name" value="Radical_SAM"/>
    <property type="match status" value="1"/>
</dbReference>
<dbReference type="Gene3D" id="3.20.20.70">
    <property type="entry name" value="Aldolase class I"/>
    <property type="match status" value="1"/>
</dbReference>
<keyword evidence="7" id="KW-0670">Pyruvate</keyword>
<dbReference type="GO" id="GO:0016829">
    <property type="term" value="F:lyase activity"/>
    <property type="evidence" value="ECO:0007669"/>
    <property type="project" value="UniProtKB-KW"/>
</dbReference>
<dbReference type="PANTHER" id="PTHR11228">
    <property type="entry name" value="RADICAL SAM DOMAIN PROTEIN"/>
    <property type="match status" value="1"/>
</dbReference>
<dbReference type="GO" id="GO:0046872">
    <property type="term" value="F:metal ion binding"/>
    <property type="evidence" value="ECO:0007669"/>
    <property type="project" value="UniProtKB-KW"/>
</dbReference>
<dbReference type="SUPFAM" id="SSF102114">
    <property type="entry name" value="Radical SAM enzymes"/>
    <property type="match status" value="1"/>
</dbReference>
<evidence type="ECO:0000256" key="3">
    <source>
        <dbReference type="ARBA" id="ARBA00022723"/>
    </source>
</evidence>
<evidence type="ECO:0000256" key="2">
    <source>
        <dbReference type="ARBA" id="ARBA00022691"/>
    </source>
</evidence>
<dbReference type="InterPro" id="IPR050377">
    <property type="entry name" value="Radical_SAM_PqqE_MftC-like"/>
</dbReference>
<evidence type="ECO:0000313" key="7">
    <source>
        <dbReference type="EMBL" id="SNZ14194.1"/>
    </source>
</evidence>
<organism evidence="7 8">
    <name type="scientific">Hydrogenobacter hydrogenophilus</name>
    <dbReference type="NCBI Taxonomy" id="35835"/>
    <lineage>
        <taxon>Bacteria</taxon>
        <taxon>Pseudomonadati</taxon>
        <taxon>Aquificota</taxon>
        <taxon>Aquificia</taxon>
        <taxon>Aquificales</taxon>
        <taxon>Aquificaceae</taxon>
        <taxon>Hydrogenobacter</taxon>
    </lineage>
</organism>
<dbReference type="InterPro" id="IPR007197">
    <property type="entry name" value="rSAM"/>
</dbReference>
<evidence type="ECO:0000256" key="4">
    <source>
        <dbReference type="ARBA" id="ARBA00023004"/>
    </source>
</evidence>
<dbReference type="SFLD" id="SFLDG01094">
    <property type="entry name" value="Uncharacterised_Radical_SAM_Su"/>
    <property type="match status" value="1"/>
</dbReference>
<keyword evidence="4" id="KW-0408">Iron</keyword>
<evidence type="ECO:0000256" key="5">
    <source>
        <dbReference type="ARBA" id="ARBA00023014"/>
    </source>
</evidence>
<evidence type="ECO:0000256" key="1">
    <source>
        <dbReference type="ARBA" id="ARBA00001966"/>
    </source>
</evidence>
<gene>
    <name evidence="7" type="ORF">SAMN06265353_1016</name>
</gene>
<keyword evidence="3" id="KW-0479">Metal-binding</keyword>
<dbReference type="CDD" id="cd01335">
    <property type="entry name" value="Radical_SAM"/>
    <property type="match status" value="1"/>
</dbReference>
<dbReference type="EMBL" id="OBEN01000004">
    <property type="protein sequence ID" value="SNZ14194.1"/>
    <property type="molecule type" value="Genomic_DNA"/>
</dbReference>